<evidence type="ECO:0000313" key="3">
    <source>
        <dbReference type="Proteomes" id="UP000769766"/>
    </source>
</evidence>
<proteinExistence type="predicted"/>
<sequence length="276" mass="30566">MYYVKGLRVGFLLILLGLGGGAVERSWAQAVEVGSCQECHSREKEKKLRNPVPLWQKSIHAAHQVSCDGCHGGDPKAGAKEAAKLAKNGYLGKPEEEQIPDFCGQCHGTERENFFKGPHGEALKEGEDAPVCTACHGSHRVRSPDLEKIITEEACSDCHEFPDSQKIKDSLIRINGRLRKAELLLGEVWRKGMDVDPMRRELQSVKEEVEKLAHEMAVNRTVQQEPQLASAIEKAMGNLSRLDREADRRRLAGAVSIGFLLVGLIVAIGYRRTLHS</sequence>
<dbReference type="EMBL" id="JACPRF010000148">
    <property type="protein sequence ID" value="MBI2876183.1"/>
    <property type="molecule type" value="Genomic_DNA"/>
</dbReference>
<dbReference type="SUPFAM" id="SSF48695">
    <property type="entry name" value="Multiheme cytochromes"/>
    <property type="match status" value="1"/>
</dbReference>
<evidence type="ECO:0000313" key="2">
    <source>
        <dbReference type="EMBL" id="MBI2876183.1"/>
    </source>
</evidence>
<keyword evidence="1" id="KW-0472">Membrane</keyword>
<evidence type="ECO:0000256" key="1">
    <source>
        <dbReference type="SAM" id="Phobius"/>
    </source>
</evidence>
<dbReference type="CDD" id="cd08168">
    <property type="entry name" value="Cytochrom_C3"/>
    <property type="match status" value="1"/>
</dbReference>
<feature type="transmembrane region" description="Helical" evidence="1">
    <location>
        <begin position="251"/>
        <end position="270"/>
    </location>
</feature>
<keyword evidence="1" id="KW-1133">Transmembrane helix</keyword>
<gene>
    <name evidence="2" type="ORF">HYY20_04815</name>
</gene>
<protein>
    <submittedName>
        <fullName evidence="2">Cytochrome c3 family protein</fullName>
    </submittedName>
</protein>
<dbReference type="InterPro" id="IPR036280">
    <property type="entry name" value="Multihaem_cyt_sf"/>
</dbReference>
<dbReference type="Proteomes" id="UP000769766">
    <property type="component" value="Unassembled WGS sequence"/>
</dbReference>
<dbReference type="Gene3D" id="1.10.1130.10">
    <property type="entry name" value="Flavocytochrome C3, Chain A"/>
    <property type="match status" value="1"/>
</dbReference>
<reference evidence="2" key="1">
    <citation type="submission" date="2020-07" db="EMBL/GenBank/DDBJ databases">
        <title>Huge and variable diversity of episymbiotic CPR bacteria and DPANN archaea in groundwater ecosystems.</title>
        <authorList>
            <person name="He C.Y."/>
            <person name="Keren R."/>
            <person name="Whittaker M."/>
            <person name="Farag I.F."/>
            <person name="Doudna J."/>
            <person name="Cate J.H.D."/>
            <person name="Banfield J.F."/>
        </authorList>
    </citation>
    <scope>NUCLEOTIDE SEQUENCE</scope>
    <source>
        <strain evidence="2">NC_groundwater_672_Ag_B-0.1um_62_36</strain>
    </source>
</reference>
<organism evidence="2 3">
    <name type="scientific">Tectimicrobiota bacterium</name>
    <dbReference type="NCBI Taxonomy" id="2528274"/>
    <lineage>
        <taxon>Bacteria</taxon>
        <taxon>Pseudomonadati</taxon>
        <taxon>Nitrospinota/Tectimicrobiota group</taxon>
        <taxon>Candidatus Tectimicrobiota</taxon>
    </lineage>
</organism>
<keyword evidence="1" id="KW-0812">Transmembrane</keyword>
<comment type="caution">
    <text evidence="2">The sequence shown here is derived from an EMBL/GenBank/DDBJ whole genome shotgun (WGS) entry which is preliminary data.</text>
</comment>
<name>A0A932CML6_UNCTE</name>
<dbReference type="AlphaFoldDB" id="A0A932CML6"/>
<accession>A0A932CML6</accession>